<protein>
    <submittedName>
        <fullName evidence="1">Uncharacterized protein</fullName>
    </submittedName>
</protein>
<proteinExistence type="predicted"/>
<name>A0A0A9BPI1_ARUDO</name>
<accession>A0A0A9BPI1</accession>
<evidence type="ECO:0000313" key="1">
    <source>
        <dbReference type="EMBL" id="JAD61167.1"/>
    </source>
</evidence>
<organism evidence="1">
    <name type="scientific">Arundo donax</name>
    <name type="common">Giant reed</name>
    <name type="synonym">Donax arundinaceus</name>
    <dbReference type="NCBI Taxonomy" id="35708"/>
    <lineage>
        <taxon>Eukaryota</taxon>
        <taxon>Viridiplantae</taxon>
        <taxon>Streptophyta</taxon>
        <taxon>Embryophyta</taxon>
        <taxon>Tracheophyta</taxon>
        <taxon>Spermatophyta</taxon>
        <taxon>Magnoliopsida</taxon>
        <taxon>Liliopsida</taxon>
        <taxon>Poales</taxon>
        <taxon>Poaceae</taxon>
        <taxon>PACMAD clade</taxon>
        <taxon>Arundinoideae</taxon>
        <taxon>Arundineae</taxon>
        <taxon>Arundo</taxon>
    </lineage>
</organism>
<sequence length="25" mass="2920">MIPCLGHLKMISCCNQVMAHIYHIY</sequence>
<dbReference type="EMBL" id="GBRH01236728">
    <property type="protein sequence ID" value="JAD61167.1"/>
    <property type="molecule type" value="Transcribed_RNA"/>
</dbReference>
<dbReference type="AlphaFoldDB" id="A0A0A9BPI1"/>
<reference evidence="1" key="1">
    <citation type="submission" date="2014-09" db="EMBL/GenBank/DDBJ databases">
        <authorList>
            <person name="Magalhaes I.L.F."/>
            <person name="Oliveira U."/>
            <person name="Santos F.R."/>
            <person name="Vidigal T.H.D.A."/>
            <person name="Brescovit A.D."/>
            <person name="Santos A.J."/>
        </authorList>
    </citation>
    <scope>NUCLEOTIDE SEQUENCE</scope>
    <source>
        <tissue evidence="1">Shoot tissue taken approximately 20 cm above the soil surface</tissue>
    </source>
</reference>
<reference evidence="1" key="2">
    <citation type="journal article" date="2015" name="Data Brief">
        <title>Shoot transcriptome of the giant reed, Arundo donax.</title>
        <authorList>
            <person name="Barrero R.A."/>
            <person name="Guerrero F.D."/>
            <person name="Moolhuijzen P."/>
            <person name="Goolsby J.A."/>
            <person name="Tidwell J."/>
            <person name="Bellgard S.E."/>
            <person name="Bellgard M.I."/>
        </authorList>
    </citation>
    <scope>NUCLEOTIDE SEQUENCE</scope>
    <source>
        <tissue evidence="1">Shoot tissue taken approximately 20 cm above the soil surface</tissue>
    </source>
</reference>